<organism evidence="1 2">
    <name type="scientific">Pararge aegeria aegeria</name>
    <dbReference type="NCBI Taxonomy" id="348720"/>
    <lineage>
        <taxon>Eukaryota</taxon>
        <taxon>Metazoa</taxon>
        <taxon>Ecdysozoa</taxon>
        <taxon>Arthropoda</taxon>
        <taxon>Hexapoda</taxon>
        <taxon>Insecta</taxon>
        <taxon>Pterygota</taxon>
        <taxon>Neoptera</taxon>
        <taxon>Endopterygota</taxon>
        <taxon>Lepidoptera</taxon>
        <taxon>Glossata</taxon>
        <taxon>Ditrysia</taxon>
        <taxon>Papilionoidea</taxon>
        <taxon>Nymphalidae</taxon>
        <taxon>Satyrinae</taxon>
        <taxon>Satyrini</taxon>
        <taxon>Parargina</taxon>
        <taxon>Pararge</taxon>
    </lineage>
</organism>
<name>A0A8S4S173_9NEOP</name>
<protein>
    <submittedName>
        <fullName evidence="1">Jg12147 protein</fullName>
    </submittedName>
</protein>
<sequence>MKTHIRIIAARARAATHALAPVLRSRLPLRTKLGVNETYVRPILTYAAPAWFALASETNKKILRAQQSLALNLRTPLDT</sequence>
<dbReference type="OrthoDB" id="412981at2759"/>
<proteinExistence type="predicted"/>
<accession>A0A8S4S173</accession>
<keyword evidence="2" id="KW-1185">Reference proteome</keyword>
<evidence type="ECO:0000313" key="1">
    <source>
        <dbReference type="EMBL" id="CAH2244046.1"/>
    </source>
</evidence>
<dbReference type="Proteomes" id="UP000838756">
    <property type="component" value="Unassembled WGS sequence"/>
</dbReference>
<comment type="caution">
    <text evidence="1">The sequence shown here is derived from an EMBL/GenBank/DDBJ whole genome shotgun (WGS) entry which is preliminary data.</text>
</comment>
<dbReference type="AlphaFoldDB" id="A0A8S4S173"/>
<dbReference type="EMBL" id="CAKXAJ010025796">
    <property type="protein sequence ID" value="CAH2244046.1"/>
    <property type="molecule type" value="Genomic_DNA"/>
</dbReference>
<evidence type="ECO:0000313" key="2">
    <source>
        <dbReference type="Proteomes" id="UP000838756"/>
    </source>
</evidence>
<gene>
    <name evidence="1" type="primary">jg12147</name>
    <name evidence="1" type="ORF">PAEG_LOCUS20053</name>
</gene>
<reference evidence="1" key="1">
    <citation type="submission" date="2022-03" db="EMBL/GenBank/DDBJ databases">
        <authorList>
            <person name="Lindestad O."/>
        </authorList>
    </citation>
    <scope>NUCLEOTIDE SEQUENCE</scope>
</reference>